<feature type="domain" description="Signal transduction histidine kinase subgroup 3 dimerisation and phosphoacceptor" evidence="13">
    <location>
        <begin position="450"/>
        <end position="516"/>
    </location>
</feature>
<dbReference type="InterPro" id="IPR011712">
    <property type="entry name" value="Sig_transdc_His_kin_sub3_dim/P"/>
</dbReference>
<evidence type="ECO:0000256" key="1">
    <source>
        <dbReference type="ARBA" id="ARBA00000085"/>
    </source>
</evidence>
<evidence type="ECO:0000259" key="12">
    <source>
        <dbReference type="Pfam" id="PF02518"/>
    </source>
</evidence>
<evidence type="ECO:0000256" key="10">
    <source>
        <dbReference type="SAM" id="Coils"/>
    </source>
</evidence>
<dbReference type="Proteomes" id="UP000808349">
    <property type="component" value="Unassembled WGS sequence"/>
</dbReference>
<accession>A0A9D7S8F0</accession>
<dbReference type="Gene3D" id="1.20.5.1930">
    <property type="match status" value="1"/>
</dbReference>
<dbReference type="EC" id="2.7.13.3" evidence="2"/>
<evidence type="ECO:0000256" key="7">
    <source>
        <dbReference type="ARBA" id="ARBA00022840"/>
    </source>
</evidence>
<comment type="catalytic activity">
    <reaction evidence="1">
        <text>ATP + protein L-histidine = ADP + protein N-phospho-L-histidine.</text>
        <dbReference type="EC" id="2.7.13.3"/>
    </reaction>
</comment>
<keyword evidence="8" id="KW-0902">Two-component regulatory system</keyword>
<keyword evidence="3" id="KW-0597">Phosphoprotein</keyword>
<sequence length="647" mass="73579">MKFFFCSLFICFSDVLCAQQRYKADSLLQVLEHTTGTDRVETLRHLSRAYIGADKVKSLEYARESVVEAEKLNNDTFLVRSLNNLSGALQHAGERQKSLQYIDRGIEITRKNGNKVQLVECLGFKATAYGGMKQIVKALPYAQEALKISEEIKDSVGMLDALEIIAAAYKDLHQYEEAIKVYQQEIDLLQFLPTRLFEYGRVSVNLGEVYVSQKRYNEAISNFVKGKEYFSKFKYPSGVLFANAALAGTYMKSNHFNEAQNTFKEILEMNKSVQDPELSCVSLNGLGILEMQHQHYDEAFNYFKQAEKISKNSSLPAILKEVYSNLNDLSCLTGDYEKAKTYKELSKSYEDTILNKNVLDQISEYQVQYETAQKEKEIAEKKLQISAQQSEIFKKNTINYSLLASLIAFVVLAWLFYNRFRLRKKAELDAAIIQEQRQGLNAVIEAQENERKRIAKDLHDSIAQELVALKLGFTKLRNRIEGHAPTEAALMLELENQLNNSCTEVRNISHIMMPPALEQAGLISALETLLHNVMQHSNIKAQIELGVLPSNLDKKIETGLYRIVQELLNNVIKHAQANHLMLQFYQANQNLIMRLEDDGIGFDYHHERNKGSMGLLNILSRVITLGGTFNTEPAEPHGTISTIRIPL</sequence>
<comment type="caution">
    <text evidence="14">The sequence shown here is derived from an EMBL/GenBank/DDBJ whole genome shotgun (WGS) entry which is preliminary data.</text>
</comment>
<keyword evidence="5" id="KW-0547">Nucleotide-binding</keyword>
<keyword evidence="9" id="KW-0802">TPR repeat</keyword>
<proteinExistence type="predicted"/>
<evidence type="ECO:0000256" key="9">
    <source>
        <dbReference type="PROSITE-ProRule" id="PRU00339"/>
    </source>
</evidence>
<dbReference type="InterPro" id="IPR003594">
    <property type="entry name" value="HATPase_dom"/>
</dbReference>
<evidence type="ECO:0000256" key="6">
    <source>
        <dbReference type="ARBA" id="ARBA00022777"/>
    </source>
</evidence>
<dbReference type="SMART" id="SM00028">
    <property type="entry name" value="TPR"/>
    <property type="match status" value="6"/>
</dbReference>
<gene>
    <name evidence="14" type="ORF">IPO85_05910</name>
</gene>
<name>A0A9D7S8F0_9BACT</name>
<dbReference type="EMBL" id="JADKFW010000004">
    <property type="protein sequence ID" value="MBK9717037.1"/>
    <property type="molecule type" value="Genomic_DNA"/>
</dbReference>
<feature type="coiled-coil region" evidence="10">
    <location>
        <begin position="165"/>
        <end position="192"/>
    </location>
</feature>
<evidence type="ECO:0000256" key="4">
    <source>
        <dbReference type="ARBA" id="ARBA00022679"/>
    </source>
</evidence>
<keyword evidence="7" id="KW-0067">ATP-binding</keyword>
<evidence type="ECO:0000256" key="5">
    <source>
        <dbReference type="ARBA" id="ARBA00022741"/>
    </source>
</evidence>
<keyword evidence="4" id="KW-0808">Transferase</keyword>
<dbReference type="GO" id="GO:0000155">
    <property type="term" value="F:phosphorelay sensor kinase activity"/>
    <property type="evidence" value="ECO:0007669"/>
    <property type="project" value="InterPro"/>
</dbReference>
<dbReference type="SUPFAM" id="SSF55874">
    <property type="entry name" value="ATPase domain of HSP90 chaperone/DNA topoisomerase II/histidine kinase"/>
    <property type="match status" value="1"/>
</dbReference>
<keyword evidence="11" id="KW-0812">Transmembrane</keyword>
<feature type="transmembrane region" description="Helical" evidence="11">
    <location>
        <begin position="398"/>
        <end position="417"/>
    </location>
</feature>
<reference evidence="14 15" key="1">
    <citation type="submission" date="2020-10" db="EMBL/GenBank/DDBJ databases">
        <title>Connecting structure to function with the recovery of over 1000 high-quality activated sludge metagenome-assembled genomes encoding full-length rRNA genes using long-read sequencing.</title>
        <authorList>
            <person name="Singleton C.M."/>
            <person name="Petriglieri F."/>
            <person name="Kristensen J.M."/>
            <person name="Kirkegaard R.H."/>
            <person name="Michaelsen T.Y."/>
            <person name="Andersen M.H."/>
            <person name="Karst S.M."/>
            <person name="Dueholm M.S."/>
            <person name="Nielsen P.H."/>
            <person name="Albertsen M."/>
        </authorList>
    </citation>
    <scope>NUCLEOTIDE SEQUENCE [LARGE SCALE GENOMIC DNA]</scope>
    <source>
        <strain evidence="14">Ribe_18-Q3-R11-54_BAT3C.373</strain>
    </source>
</reference>
<feature type="coiled-coil region" evidence="10">
    <location>
        <begin position="355"/>
        <end position="389"/>
    </location>
</feature>
<feature type="domain" description="Histidine kinase/HSP90-like ATPase" evidence="12">
    <location>
        <begin position="557"/>
        <end position="647"/>
    </location>
</feature>
<dbReference type="SUPFAM" id="SSF48452">
    <property type="entry name" value="TPR-like"/>
    <property type="match status" value="2"/>
</dbReference>
<evidence type="ECO:0000256" key="11">
    <source>
        <dbReference type="SAM" id="Phobius"/>
    </source>
</evidence>
<dbReference type="GO" id="GO:0016020">
    <property type="term" value="C:membrane"/>
    <property type="evidence" value="ECO:0007669"/>
    <property type="project" value="InterPro"/>
</dbReference>
<keyword evidence="11" id="KW-0472">Membrane</keyword>
<feature type="repeat" description="TPR" evidence="9">
    <location>
        <begin position="280"/>
        <end position="313"/>
    </location>
</feature>
<evidence type="ECO:0000313" key="15">
    <source>
        <dbReference type="Proteomes" id="UP000808349"/>
    </source>
</evidence>
<dbReference type="Gene3D" id="3.30.565.10">
    <property type="entry name" value="Histidine kinase-like ATPase, C-terminal domain"/>
    <property type="match status" value="1"/>
</dbReference>
<dbReference type="PROSITE" id="PS50005">
    <property type="entry name" value="TPR"/>
    <property type="match status" value="1"/>
</dbReference>
<evidence type="ECO:0000256" key="3">
    <source>
        <dbReference type="ARBA" id="ARBA00022553"/>
    </source>
</evidence>
<organism evidence="14 15">
    <name type="scientific">Candidatus Defluviibacterium haderslevense</name>
    <dbReference type="NCBI Taxonomy" id="2981993"/>
    <lineage>
        <taxon>Bacteria</taxon>
        <taxon>Pseudomonadati</taxon>
        <taxon>Bacteroidota</taxon>
        <taxon>Saprospiria</taxon>
        <taxon>Saprospirales</taxon>
        <taxon>Saprospiraceae</taxon>
        <taxon>Candidatus Defluviibacterium</taxon>
    </lineage>
</organism>
<dbReference type="InterPro" id="IPR050482">
    <property type="entry name" value="Sensor_HK_TwoCompSys"/>
</dbReference>
<dbReference type="GO" id="GO:0046983">
    <property type="term" value="F:protein dimerization activity"/>
    <property type="evidence" value="ECO:0007669"/>
    <property type="project" value="InterPro"/>
</dbReference>
<dbReference type="CDD" id="cd16917">
    <property type="entry name" value="HATPase_UhpB-NarQ-NarX-like"/>
    <property type="match status" value="1"/>
</dbReference>
<evidence type="ECO:0000313" key="14">
    <source>
        <dbReference type="EMBL" id="MBK9717037.1"/>
    </source>
</evidence>
<dbReference type="Pfam" id="PF07730">
    <property type="entry name" value="HisKA_3"/>
    <property type="match status" value="1"/>
</dbReference>
<dbReference type="PANTHER" id="PTHR24421:SF10">
    <property type="entry name" value="NITRATE_NITRITE SENSOR PROTEIN NARQ"/>
    <property type="match status" value="1"/>
</dbReference>
<dbReference type="AlphaFoldDB" id="A0A9D7S8F0"/>
<evidence type="ECO:0000256" key="2">
    <source>
        <dbReference type="ARBA" id="ARBA00012438"/>
    </source>
</evidence>
<dbReference type="InterPro" id="IPR019734">
    <property type="entry name" value="TPR_rpt"/>
</dbReference>
<evidence type="ECO:0000256" key="8">
    <source>
        <dbReference type="ARBA" id="ARBA00023012"/>
    </source>
</evidence>
<feature type="coiled-coil region" evidence="10">
    <location>
        <begin position="430"/>
        <end position="457"/>
    </location>
</feature>
<dbReference type="PANTHER" id="PTHR24421">
    <property type="entry name" value="NITRATE/NITRITE SENSOR PROTEIN NARX-RELATED"/>
    <property type="match status" value="1"/>
</dbReference>
<dbReference type="GO" id="GO:0005524">
    <property type="term" value="F:ATP binding"/>
    <property type="evidence" value="ECO:0007669"/>
    <property type="project" value="UniProtKB-KW"/>
</dbReference>
<keyword evidence="10" id="KW-0175">Coiled coil</keyword>
<dbReference type="InterPro" id="IPR036890">
    <property type="entry name" value="HATPase_C_sf"/>
</dbReference>
<keyword evidence="11" id="KW-1133">Transmembrane helix</keyword>
<keyword evidence="6 14" id="KW-0418">Kinase</keyword>
<dbReference type="Gene3D" id="1.25.40.10">
    <property type="entry name" value="Tetratricopeptide repeat domain"/>
    <property type="match status" value="2"/>
</dbReference>
<protein>
    <recommendedName>
        <fullName evidence="2">histidine kinase</fullName>
        <ecNumber evidence="2">2.7.13.3</ecNumber>
    </recommendedName>
</protein>
<dbReference type="Pfam" id="PF02518">
    <property type="entry name" value="HATPase_c"/>
    <property type="match status" value="1"/>
</dbReference>
<dbReference type="InterPro" id="IPR011990">
    <property type="entry name" value="TPR-like_helical_dom_sf"/>
</dbReference>
<dbReference type="Pfam" id="PF13374">
    <property type="entry name" value="TPR_10"/>
    <property type="match status" value="1"/>
</dbReference>
<evidence type="ECO:0000259" key="13">
    <source>
        <dbReference type="Pfam" id="PF07730"/>
    </source>
</evidence>